<dbReference type="KEGG" id="och:CES85_5023"/>
<name>A0A248UCX5_9HYPH</name>
<gene>
    <name evidence="1" type="ORF">CES85_5023</name>
</gene>
<reference evidence="1 2" key="1">
    <citation type="submission" date="2017-07" db="EMBL/GenBank/DDBJ databases">
        <title>Phylogenetic study on the rhizospheric bacterium Ochrobactrum sp. A44.</title>
        <authorList>
            <person name="Krzyzanowska D.M."/>
            <person name="Ossowicki A."/>
            <person name="Rajewska M."/>
            <person name="Maciag T."/>
            <person name="Kaczynski Z."/>
            <person name="Czerwicka M."/>
            <person name="Jafra S."/>
        </authorList>
    </citation>
    <scope>NUCLEOTIDE SEQUENCE [LARGE SCALE GENOMIC DNA]</scope>
    <source>
        <strain evidence="1 2">A44</strain>
    </source>
</reference>
<evidence type="ECO:0000313" key="1">
    <source>
        <dbReference type="EMBL" id="ASV84231.1"/>
    </source>
</evidence>
<sequence length="49" mass="5350">MSIVAPVNYNAKEPNFISRASATAGYDPTTFNAGSPEKAPILRRILRKD</sequence>
<organism evidence="1 2">
    <name type="scientific">Ochrobactrum quorumnocens</name>
    <dbReference type="NCBI Taxonomy" id="271865"/>
    <lineage>
        <taxon>Bacteria</taxon>
        <taxon>Pseudomonadati</taxon>
        <taxon>Pseudomonadota</taxon>
        <taxon>Alphaproteobacteria</taxon>
        <taxon>Hyphomicrobiales</taxon>
        <taxon>Brucellaceae</taxon>
        <taxon>Brucella/Ochrobactrum group</taxon>
        <taxon>Ochrobactrum</taxon>
    </lineage>
</organism>
<dbReference type="EMBL" id="CP022603">
    <property type="protein sequence ID" value="ASV84231.1"/>
    <property type="molecule type" value="Genomic_DNA"/>
</dbReference>
<protein>
    <submittedName>
        <fullName evidence="1">Uncharacterized protein</fullName>
    </submittedName>
</protein>
<dbReference type="AlphaFoldDB" id="A0A248UCX5"/>
<dbReference type="Proteomes" id="UP000215256">
    <property type="component" value="Chromosome 2"/>
</dbReference>
<proteinExistence type="predicted"/>
<evidence type="ECO:0000313" key="2">
    <source>
        <dbReference type="Proteomes" id="UP000215256"/>
    </source>
</evidence>
<accession>A0A248UCX5</accession>